<dbReference type="SUPFAM" id="SSF49842">
    <property type="entry name" value="TNF-like"/>
    <property type="match status" value="1"/>
</dbReference>
<dbReference type="Pfam" id="PF00386">
    <property type="entry name" value="C1q"/>
    <property type="match status" value="1"/>
</dbReference>
<comment type="subcellular location">
    <subcellularLocation>
        <location evidence="1">Secreted</location>
    </subcellularLocation>
</comment>
<keyword evidence="8" id="KW-1185">Reference proteome</keyword>
<reference evidence="7 8" key="1">
    <citation type="submission" date="2019-01" db="EMBL/GenBank/DDBJ databases">
        <title>A chromosome-scale genome assembly of the yellow perch, Perca flavescens.</title>
        <authorList>
            <person name="Feron R."/>
            <person name="Morvezen R."/>
            <person name="Bestin A."/>
            <person name="Haffray P."/>
            <person name="Klopp C."/>
            <person name="Zahm M."/>
            <person name="Cabau C."/>
            <person name="Roques C."/>
            <person name="Donnadieu C."/>
            <person name="Bouchez O."/>
            <person name="Christie M."/>
            <person name="Larson W."/>
            <person name="Guiguen Y."/>
        </authorList>
    </citation>
    <scope>NUCLEOTIDE SEQUENCE [LARGE SCALE GENOMIC DNA]</scope>
    <source>
        <strain evidence="7">YP-PL-M2</strain>
        <tissue evidence="7">Blood</tissue>
    </source>
</reference>
<name>A0A484CNU9_PERFV</name>
<keyword evidence="3 5" id="KW-0732">Signal</keyword>
<dbReference type="PANTHER" id="PTHR22923">
    <property type="entry name" value="CEREBELLIN-RELATED"/>
    <property type="match status" value="1"/>
</dbReference>
<keyword evidence="2" id="KW-0964">Secreted</keyword>
<evidence type="ECO:0000256" key="4">
    <source>
        <dbReference type="SAM" id="Coils"/>
    </source>
</evidence>
<dbReference type="InterPro" id="IPR008983">
    <property type="entry name" value="Tumour_necrosis_fac-like_dom"/>
</dbReference>
<proteinExistence type="predicted"/>
<sequence>MKISVSFMLLLLLGAVPPSESVECQRAFPEDIYAVLRETTASLVQLKADMTLQATGQAAQLKTEVDKLKQQLKALEQCLKKTVSVFAEQSEQQKTEVDKLKQQTQVQQVAFSASLVVAGESRIGPVISDTTLIYKYVPTNIGNAYNSNTGLFTAPVRGAYHFEWHFAGDNSGGSAGWLVKNSQNVFAVYERQASGFMSASNGVTLLLEVGDIVFVRLAATSFVFDNLNHHTTFSGHLLFPI</sequence>
<evidence type="ECO:0000256" key="2">
    <source>
        <dbReference type="ARBA" id="ARBA00022525"/>
    </source>
</evidence>
<evidence type="ECO:0000256" key="5">
    <source>
        <dbReference type="SAM" id="SignalP"/>
    </source>
</evidence>
<organism evidence="7 8">
    <name type="scientific">Perca flavescens</name>
    <name type="common">American yellow perch</name>
    <name type="synonym">Morone flavescens</name>
    <dbReference type="NCBI Taxonomy" id="8167"/>
    <lineage>
        <taxon>Eukaryota</taxon>
        <taxon>Metazoa</taxon>
        <taxon>Chordata</taxon>
        <taxon>Craniata</taxon>
        <taxon>Vertebrata</taxon>
        <taxon>Euteleostomi</taxon>
        <taxon>Actinopterygii</taxon>
        <taxon>Neopterygii</taxon>
        <taxon>Teleostei</taxon>
        <taxon>Neoteleostei</taxon>
        <taxon>Acanthomorphata</taxon>
        <taxon>Eupercaria</taxon>
        <taxon>Perciformes</taxon>
        <taxon>Percoidei</taxon>
        <taxon>Percidae</taxon>
        <taxon>Percinae</taxon>
        <taxon>Perca</taxon>
    </lineage>
</organism>
<dbReference type="Proteomes" id="UP000295070">
    <property type="component" value="Chromosome 13"/>
</dbReference>
<evidence type="ECO:0000256" key="1">
    <source>
        <dbReference type="ARBA" id="ARBA00004613"/>
    </source>
</evidence>
<dbReference type="PROSITE" id="PS50871">
    <property type="entry name" value="C1Q"/>
    <property type="match status" value="1"/>
</dbReference>
<comment type="caution">
    <text evidence="7">The sequence shown here is derived from an EMBL/GenBank/DDBJ whole genome shotgun (WGS) entry which is preliminary data.</text>
</comment>
<protein>
    <recommendedName>
        <fullName evidence="6">C1q domain-containing protein</fullName>
    </recommendedName>
</protein>
<dbReference type="PRINTS" id="PR00007">
    <property type="entry name" value="COMPLEMNTC1Q"/>
</dbReference>
<dbReference type="EMBL" id="SCKG01000013">
    <property type="protein sequence ID" value="TDH05342.1"/>
    <property type="molecule type" value="Genomic_DNA"/>
</dbReference>
<feature type="coiled-coil region" evidence="4">
    <location>
        <begin position="51"/>
        <end position="85"/>
    </location>
</feature>
<dbReference type="InterPro" id="IPR050822">
    <property type="entry name" value="Cerebellin_Synaptic_Org"/>
</dbReference>
<feature type="domain" description="C1q" evidence="6">
    <location>
        <begin position="104"/>
        <end position="241"/>
    </location>
</feature>
<dbReference type="GO" id="GO:0005576">
    <property type="term" value="C:extracellular region"/>
    <property type="evidence" value="ECO:0007669"/>
    <property type="project" value="UniProtKB-SubCell"/>
</dbReference>
<evidence type="ECO:0000313" key="7">
    <source>
        <dbReference type="EMBL" id="TDH05342.1"/>
    </source>
</evidence>
<evidence type="ECO:0000256" key="3">
    <source>
        <dbReference type="ARBA" id="ARBA00022729"/>
    </source>
</evidence>
<dbReference type="STRING" id="8167.A0A484CNU9"/>
<keyword evidence="4" id="KW-0175">Coiled coil</keyword>
<feature type="signal peptide" evidence="5">
    <location>
        <begin position="1"/>
        <end position="21"/>
    </location>
</feature>
<gene>
    <name evidence="7" type="ORF">EPR50_G00143600</name>
</gene>
<dbReference type="AlphaFoldDB" id="A0A484CNU9"/>
<feature type="chain" id="PRO_5019764932" description="C1q domain-containing protein" evidence="5">
    <location>
        <begin position="22"/>
        <end position="241"/>
    </location>
</feature>
<evidence type="ECO:0000313" key="8">
    <source>
        <dbReference type="Proteomes" id="UP000295070"/>
    </source>
</evidence>
<accession>A0A484CNU9</accession>
<dbReference type="SMART" id="SM00110">
    <property type="entry name" value="C1Q"/>
    <property type="match status" value="1"/>
</dbReference>
<evidence type="ECO:0000259" key="6">
    <source>
        <dbReference type="PROSITE" id="PS50871"/>
    </source>
</evidence>
<dbReference type="Gene3D" id="2.60.120.40">
    <property type="match status" value="1"/>
</dbReference>
<dbReference type="PANTHER" id="PTHR22923:SF102">
    <property type="entry name" value="CEREBELLIN 13-RELATED"/>
    <property type="match status" value="1"/>
</dbReference>
<dbReference type="InterPro" id="IPR001073">
    <property type="entry name" value="C1q_dom"/>
</dbReference>